<keyword evidence="19" id="KW-1185">Reference proteome</keyword>
<keyword evidence="10" id="KW-0921">Nickel transport</keyword>
<evidence type="ECO:0000256" key="9">
    <source>
        <dbReference type="ARBA" id="ARBA00023065"/>
    </source>
</evidence>
<dbReference type="PANTHER" id="PTHR43297:SF13">
    <property type="entry name" value="NICKEL ABC TRANSPORTER, ATP-BINDING PROTEIN"/>
    <property type="match status" value="1"/>
</dbReference>
<evidence type="ECO:0000256" key="13">
    <source>
        <dbReference type="ARBA" id="ARBA00039098"/>
    </source>
</evidence>
<evidence type="ECO:0000313" key="19">
    <source>
        <dbReference type="Proteomes" id="UP001349994"/>
    </source>
</evidence>
<dbReference type="GO" id="GO:0005524">
    <property type="term" value="F:ATP binding"/>
    <property type="evidence" value="ECO:0007669"/>
    <property type="project" value="UniProtKB-KW"/>
</dbReference>
<feature type="domain" description="ABC transporter" evidence="17">
    <location>
        <begin position="118"/>
        <end position="360"/>
    </location>
</feature>
<keyword evidence="8" id="KW-1278">Translocase</keyword>
<dbReference type="PROSITE" id="PS50893">
    <property type="entry name" value="ABC_TRANSPORTER_2"/>
    <property type="match status" value="1"/>
</dbReference>
<evidence type="ECO:0000256" key="7">
    <source>
        <dbReference type="ARBA" id="ARBA00022840"/>
    </source>
</evidence>
<comment type="subunit">
    <text evidence="12">The complex is composed of two ATP-binding proteins (NikD and NikE), two transmembrane proteins (NikB and NikC) and a solute-binding protein (NikA).</text>
</comment>
<comment type="similarity">
    <text evidence="2">Belongs to the ABC transporter superfamily.</text>
</comment>
<dbReference type="EC" id="7.2.2.11" evidence="13"/>
<name>A0ABU6IJT9_9ACTN</name>
<dbReference type="InterPro" id="IPR003593">
    <property type="entry name" value="AAA+_ATPase"/>
</dbReference>
<accession>A0ABU6IJT9</accession>
<gene>
    <name evidence="18" type="ORF">VIN30_09585</name>
</gene>
<dbReference type="InterPro" id="IPR003439">
    <property type="entry name" value="ABC_transporter-like_ATP-bd"/>
</dbReference>
<evidence type="ECO:0000259" key="17">
    <source>
        <dbReference type="PROSITE" id="PS50893"/>
    </source>
</evidence>
<keyword evidence="3" id="KW-0813">Transport</keyword>
<dbReference type="EMBL" id="JAYMFF010000019">
    <property type="protein sequence ID" value="MEC4176696.1"/>
    <property type="molecule type" value="Genomic_DNA"/>
</dbReference>
<evidence type="ECO:0000256" key="10">
    <source>
        <dbReference type="ARBA" id="ARBA00023112"/>
    </source>
</evidence>
<keyword evidence="5" id="KW-0533">Nickel</keyword>
<evidence type="ECO:0000256" key="2">
    <source>
        <dbReference type="ARBA" id="ARBA00005417"/>
    </source>
</evidence>
<evidence type="ECO:0000313" key="18">
    <source>
        <dbReference type="EMBL" id="MEC4176696.1"/>
    </source>
</evidence>
<dbReference type="PROSITE" id="PS00211">
    <property type="entry name" value="ABC_TRANSPORTER_1"/>
    <property type="match status" value="1"/>
</dbReference>
<keyword evidence="9" id="KW-0406">Ion transport</keyword>
<dbReference type="InterPro" id="IPR050388">
    <property type="entry name" value="ABC_Ni/Peptide_Import"/>
</dbReference>
<keyword evidence="6" id="KW-0547">Nucleotide-binding</keyword>
<sequence length="407" mass="42675">MEENRRKAAETCEISAPPAAAAQVAAAVPAARAAGAHESLDHGASPVHHHHSHAADSRHAHGHHLLTVEDLSVSFRMYNEYAEEAEAVSAEGEGGVPGLSGVRSGHGARLRPHPRPYGRLRRYVGAPQREVEVIHGLSLSVHEGEIVAVVGASGSGKTLLADAVLGLFEPNALVRGRIWFDGAPMDAASLAAERGSGIALVPQSVASLDPLMRVGRQVEGAPRGRGAVRRADAARRRARRRELFARYGLSEDVARLYPHELSGGMARRVLLCCALMESPRLIVADEPTPGLDLPLARAAMADFRAFANTGGGVLLITHDIELALTVADRVAVFRDGTVVEETAVASFASPDTLAHPFSHQLWHALPEHGFAVTEGEGAAGLPAEAGNASERSAEGAAGLCVEGGSLC</sequence>
<evidence type="ECO:0000256" key="4">
    <source>
        <dbReference type="ARBA" id="ARBA00022475"/>
    </source>
</evidence>
<dbReference type="InterPro" id="IPR017871">
    <property type="entry name" value="ABC_transporter-like_CS"/>
</dbReference>
<dbReference type="SMART" id="SM00382">
    <property type="entry name" value="AAA"/>
    <property type="match status" value="1"/>
</dbReference>
<dbReference type="Gene3D" id="3.40.50.300">
    <property type="entry name" value="P-loop containing nucleotide triphosphate hydrolases"/>
    <property type="match status" value="1"/>
</dbReference>
<dbReference type="Proteomes" id="UP001349994">
    <property type="component" value="Unassembled WGS sequence"/>
</dbReference>
<evidence type="ECO:0000256" key="15">
    <source>
        <dbReference type="ARBA" id="ARBA00048610"/>
    </source>
</evidence>
<keyword evidence="4" id="KW-1003">Cell membrane</keyword>
<evidence type="ECO:0000256" key="6">
    <source>
        <dbReference type="ARBA" id="ARBA00022741"/>
    </source>
</evidence>
<evidence type="ECO:0000256" key="8">
    <source>
        <dbReference type="ARBA" id="ARBA00022967"/>
    </source>
</evidence>
<evidence type="ECO:0000256" key="16">
    <source>
        <dbReference type="SAM" id="MobiDB-lite"/>
    </source>
</evidence>
<keyword evidence="11" id="KW-0472">Membrane</keyword>
<protein>
    <recommendedName>
        <fullName evidence="14">Nickel import system ATP-binding protein NikD</fullName>
        <ecNumber evidence="13">7.2.2.11</ecNumber>
    </recommendedName>
</protein>
<reference evidence="18 19" key="1">
    <citation type="submission" date="2024-01" db="EMBL/GenBank/DDBJ databases">
        <title>novel species in genus Adlercreutzia.</title>
        <authorList>
            <person name="Liu X."/>
        </authorList>
    </citation>
    <scope>NUCLEOTIDE SEQUENCE [LARGE SCALE GENOMIC DNA]</scope>
    <source>
        <strain evidence="18 19">R7</strain>
    </source>
</reference>
<dbReference type="PANTHER" id="PTHR43297">
    <property type="entry name" value="OLIGOPEPTIDE TRANSPORT ATP-BINDING PROTEIN APPD"/>
    <property type="match status" value="1"/>
</dbReference>
<evidence type="ECO:0000256" key="1">
    <source>
        <dbReference type="ARBA" id="ARBA00004202"/>
    </source>
</evidence>
<evidence type="ECO:0000256" key="3">
    <source>
        <dbReference type="ARBA" id="ARBA00022448"/>
    </source>
</evidence>
<dbReference type="SUPFAM" id="SSF52540">
    <property type="entry name" value="P-loop containing nucleoside triphosphate hydrolases"/>
    <property type="match status" value="1"/>
</dbReference>
<feature type="region of interest" description="Disordered" evidence="16">
    <location>
        <begin position="33"/>
        <end position="60"/>
    </location>
</feature>
<comment type="caution">
    <text evidence="18">The sequence shown here is derived from an EMBL/GenBank/DDBJ whole genome shotgun (WGS) entry which is preliminary data.</text>
</comment>
<comment type="subcellular location">
    <subcellularLocation>
        <location evidence="1">Cell membrane</location>
        <topology evidence="1">Peripheral membrane protein</topology>
    </subcellularLocation>
</comment>
<evidence type="ECO:0000256" key="5">
    <source>
        <dbReference type="ARBA" id="ARBA00022596"/>
    </source>
</evidence>
<comment type="catalytic activity">
    <reaction evidence="15">
        <text>Ni(2+)(out) + ATP + H2O = Ni(2+)(in) + ADP + phosphate + H(+)</text>
        <dbReference type="Rhea" id="RHEA:15557"/>
        <dbReference type="ChEBI" id="CHEBI:15377"/>
        <dbReference type="ChEBI" id="CHEBI:15378"/>
        <dbReference type="ChEBI" id="CHEBI:30616"/>
        <dbReference type="ChEBI" id="CHEBI:43474"/>
        <dbReference type="ChEBI" id="CHEBI:49786"/>
        <dbReference type="ChEBI" id="CHEBI:456216"/>
        <dbReference type="EC" id="7.2.2.11"/>
    </reaction>
    <physiologicalReaction direction="left-to-right" evidence="15">
        <dbReference type="Rhea" id="RHEA:15558"/>
    </physiologicalReaction>
</comment>
<evidence type="ECO:0000256" key="14">
    <source>
        <dbReference type="ARBA" id="ARBA00044143"/>
    </source>
</evidence>
<dbReference type="RefSeq" id="WP_338211158.1">
    <property type="nucleotide sequence ID" value="NZ_JAYMFF010000019.1"/>
</dbReference>
<evidence type="ECO:0000256" key="11">
    <source>
        <dbReference type="ARBA" id="ARBA00023136"/>
    </source>
</evidence>
<feature type="compositionally biased region" description="Low complexity" evidence="16">
    <location>
        <begin position="33"/>
        <end position="46"/>
    </location>
</feature>
<evidence type="ECO:0000256" key="12">
    <source>
        <dbReference type="ARBA" id="ARBA00038669"/>
    </source>
</evidence>
<proteinExistence type="inferred from homology"/>
<organism evidence="18 19">
    <name type="scientific">Adlercreutzia wanghongyangiae</name>
    <dbReference type="NCBI Taxonomy" id="3111451"/>
    <lineage>
        <taxon>Bacteria</taxon>
        <taxon>Bacillati</taxon>
        <taxon>Actinomycetota</taxon>
        <taxon>Coriobacteriia</taxon>
        <taxon>Eggerthellales</taxon>
        <taxon>Eggerthellaceae</taxon>
        <taxon>Adlercreutzia</taxon>
    </lineage>
</organism>
<keyword evidence="7 18" id="KW-0067">ATP-binding</keyword>
<dbReference type="Pfam" id="PF00005">
    <property type="entry name" value="ABC_tran"/>
    <property type="match status" value="1"/>
</dbReference>
<dbReference type="InterPro" id="IPR027417">
    <property type="entry name" value="P-loop_NTPase"/>
</dbReference>